<proteinExistence type="predicted"/>
<sequence>MTLSNLSLGLGIAIKLDDKDNDEGGCDRDCEGNEVLDFVVQYKYEGTTSTTKNIRECTLEECITTFRFVNSGPAMKSTLVQDFRLRTSGLHHHAPTYRIEGIRYDTGNGSYNLKNKHTNSSIWQHTTGSVIETEIRRSVDNDTLDGYSKTTV</sequence>
<name>A0ABD2AY35_VESSQ</name>
<dbReference type="Proteomes" id="UP001607302">
    <property type="component" value="Unassembled WGS sequence"/>
</dbReference>
<comment type="caution">
    <text evidence="1">The sequence shown here is derived from an EMBL/GenBank/DDBJ whole genome shotgun (WGS) entry which is preliminary data.</text>
</comment>
<dbReference type="EMBL" id="JAUDFV010000138">
    <property type="protein sequence ID" value="KAL2725517.1"/>
    <property type="molecule type" value="Genomic_DNA"/>
</dbReference>
<reference evidence="1 2" key="1">
    <citation type="journal article" date="2024" name="Ann. Entomol. Soc. Am.">
        <title>Genomic analyses of the southern and eastern yellowjacket wasps (Hymenoptera: Vespidae) reveal evolutionary signatures of social life.</title>
        <authorList>
            <person name="Catto M.A."/>
            <person name="Caine P.B."/>
            <person name="Orr S.E."/>
            <person name="Hunt B.G."/>
            <person name="Goodisman M.A.D."/>
        </authorList>
    </citation>
    <scope>NUCLEOTIDE SEQUENCE [LARGE SCALE GENOMIC DNA]</scope>
    <source>
        <strain evidence="1">233</strain>
        <tissue evidence="1">Head and thorax</tissue>
    </source>
</reference>
<accession>A0ABD2AY35</accession>
<gene>
    <name evidence="1" type="ORF">V1478_008190</name>
</gene>
<evidence type="ECO:0000313" key="2">
    <source>
        <dbReference type="Proteomes" id="UP001607302"/>
    </source>
</evidence>
<organism evidence="1 2">
    <name type="scientific">Vespula squamosa</name>
    <name type="common">Southern yellow jacket</name>
    <name type="synonym">Wasp</name>
    <dbReference type="NCBI Taxonomy" id="30214"/>
    <lineage>
        <taxon>Eukaryota</taxon>
        <taxon>Metazoa</taxon>
        <taxon>Ecdysozoa</taxon>
        <taxon>Arthropoda</taxon>
        <taxon>Hexapoda</taxon>
        <taxon>Insecta</taxon>
        <taxon>Pterygota</taxon>
        <taxon>Neoptera</taxon>
        <taxon>Endopterygota</taxon>
        <taxon>Hymenoptera</taxon>
        <taxon>Apocrita</taxon>
        <taxon>Aculeata</taxon>
        <taxon>Vespoidea</taxon>
        <taxon>Vespidae</taxon>
        <taxon>Vespinae</taxon>
        <taxon>Vespula</taxon>
    </lineage>
</organism>
<dbReference type="AlphaFoldDB" id="A0ABD2AY35"/>
<evidence type="ECO:0000313" key="1">
    <source>
        <dbReference type="EMBL" id="KAL2725517.1"/>
    </source>
</evidence>
<keyword evidence="2" id="KW-1185">Reference proteome</keyword>
<protein>
    <submittedName>
        <fullName evidence="1">Uncharacterized protein</fullName>
    </submittedName>
</protein>